<evidence type="ECO:0000313" key="3">
    <source>
        <dbReference type="Proteomes" id="UP000297777"/>
    </source>
</evidence>
<dbReference type="EMBL" id="PQXH01000054">
    <property type="protein sequence ID" value="TGO14340.1"/>
    <property type="molecule type" value="Genomic_DNA"/>
</dbReference>
<evidence type="ECO:0000256" key="1">
    <source>
        <dbReference type="SAM" id="SignalP"/>
    </source>
</evidence>
<reference evidence="2 3" key="1">
    <citation type="submission" date="2017-12" db="EMBL/GenBank/DDBJ databases">
        <title>Comparative genomics of Botrytis spp.</title>
        <authorList>
            <person name="Valero-Jimenez C.A."/>
            <person name="Tapia P."/>
            <person name="Veloso J."/>
            <person name="Silva-Moreno E."/>
            <person name="Staats M."/>
            <person name="Valdes J.H."/>
            <person name="Van Kan J.A.L."/>
        </authorList>
    </citation>
    <scope>NUCLEOTIDE SEQUENCE [LARGE SCALE GENOMIC DNA]</scope>
    <source>
        <strain evidence="2 3">Bt9001</strain>
    </source>
</reference>
<dbReference type="CDD" id="cd11577">
    <property type="entry name" value="GH71"/>
    <property type="match status" value="1"/>
</dbReference>
<keyword evidence="3" id="KW-1185">Reference proteome</keyword>
<feature type="chain" id="PRO_5021497123" evidence="1">
    <location>
        <begin position="19"/>
        <end position="1375"/>
    </location>
</feature>
<evidence type="ECO:0000313" key="2">
    <source>
        <dbReference type="EMBL" id="TGO14340.1"/>
    </source>
</evidence>
<gene>
    <name evidence="2" type="ORF">BTUL_0054g00080</name>
</gene>
<proteinExistence type="predicted"/>
<dbReference type="Pfam" id="PF03659">
    <property type="entry name" value="Glyco_hydro_71"/>
    <property type="match status" value="1"/>
</dbReference>
<dbReference type="Gene3D" id="3.20.20.80">
    <property type="entry name" value="Glycosidases"/>
    <property type="match status" value="1"/>
</dbReference>
<name>A0A4Z1ESH5_9HELO</name>
<protein>
    <submittedName>
        <fullName evidence="2">Uncharacterized protein</fullName>
    </submittedName>
</protein>
<organism evidence="2 3">
    <name type="scientific">Botrytis tulipae</name>
    <dbReference type="NCBI Taxonomy" id="87230"/>
    <lineage>
        <taxon>Eukaryota</taxon>
        <taxon>Fungi</taxon>
        <taxon>Dikarya</taxon>
        <taxon>Ascomycota</taxon>
        <taxon>Pezizomycotina</taxon>
        <taxon>Leotiomycetes</taxon>
        <taxon>Helotiales</taxon>
        <taxon>Sclerotiniaceae</taxon>
        <taxon>Botrytis</taxon>
    </lineage>
</organism>
<dbReference type="InterPro" id="IPR005197">
    <property type="entry name" value="Glyco_hydro_71"/>
</dbReference>
<comment type="caution">
    <text evidence="2">The sequence shown here is derived from an EMBL/GenBank/DDBJ whole genome shotgun (WGS) entry which is preliminary data.</text>
</comment>
<feature type="signal peptide" evidence="1">
    <location>
        <begin position="1"/>
        <end position="18"/>
    </location>
</feature>
<keyword evidence="1" id="KW-0732">Signal</keyword>
<sequence length="1375" mass="149026">MRWLHIVSVLLAPYQARAAAVFSHFMVGNTQYFTQSDWETNMQTAMDYHIDAFALNMAYGWVDNARQVSLAFAAADSVGFKLFYSFDYAGNGPWPKADVIQFIQNHASDGSYYHYNGQPFVSTFEGPDSSGDWVDIKAQTGCFFVPDWSSIGAGPALAKGVAYGLFSWAAWRWGDWRMNTYSDAAYNTSLAGLPYMMPVSPWFYTNLPGYDKNWLWSSDDLWFDRWQEVWSFQPEWVEILTWNDFGESHYIGPIDEKQFDLFNETNGNAPFNYVEGMPHDAWGLSLPYLIDTYKNGVGTITSENIYVWHRLSPATACANDFTKANTASQLQIEFLPWDVVTDQIFFSALLVAEASFTVTIGGKPAASESLDWTSIPHTGTGGLYHGSASFGGLTGAVQVCLEREGLGTVLCVDGGTIATDCTSTAGYTNWNAFTAFKAGEETSGEPGLSLSDQKCIEGFGTNDFNTICVFACSLGYCPPAACTCAQMGTPPKVPAVTGFKGYSANGMIEYQGLCAFACLYGFCGFKNNTVCVDSPTTLYIPTVSPFNPPACTGGSAEGDFADLCNWSCQYGYCPISPCTCNTQGDLVDPPPQVGDITATFIPITGILAYDDLCTFACSRGHCPDVCASNLACTSGSGDGNFGGLCGYSCGFNFCPDPCTCLTYGTEVSPPSAILGVTGFGALGLDSATYDPLCNFTCSHGYCPNGACSYDEVVDADTSLDFPSEDDLVPFDTSITYSAGDGFLYDTPEPSDLTLNINLIGTPIAWGDLDCSSISGEYAPGVDGDTLGCVAASVSFLIYAISENDGKISTSRVRSLPGKHHFQSHSEWEPIDGCARKCMLLNGTPPNTWTSVGNGTYNGIYHELHFMHNENVVGHRVYQGISSNSSRLTNRASGYDLGSVKLSELGIGAEAYFDPDSDTGLTTSFDKVDLTPVQGAEFVGDAIEATISESEFNELCCQSSVLGQTVSTAVIRVTLGVSPAALPWNSPYTPEQALEICKNGTIGSVTLSCPYNLTSIDPDLLDDPDGNETEYVWPALSTRTDHSGPAVDYIIVNYANSAQRTTFTSATYPNGLFGQSLRASGGDPHAYALANRDCTNTSLINMAPIGRGGVPVHSEHIIERVTIRNFMEFVQNPRIDLEDGQGEQTVPLDLGTVPFAVINDYMNLPYNQWPGLAGQQLNNNSLFGNLGNALGSTAVPRVMPNLQASLNNVKTRVWGAIVNTTANPTFNRYANNPTTRNTESALSLLRSGLAVFNYINDPNIQALMGEVHQGIHTALTEFDTLYNSAPLPAAQTVHLADLWDEYIKFLAKRIRNHHYNYLNDPTYGRFNLLRAGWQRVLDNNPTRQRTVIANANLAKINALAAQVEATVVFNEAPFNT</sequence>
<dbReference type="GO" id="GO:0051118">
    <property type="term" value="F:glucan endo-1,3-alpha-glucosidase activity"/>
    <property type="evidence" value="ECO:0007669"/>
    <property type="project" value="InterPro"/>
</dbReference>
<dbReference type="Proteomes" id="UP000297777">
    <property type="component" value="Unassembled WGS sequence"/>
</dbReference>
<accession>A0A4Z1ESH5</accession>
<dbReference type="OrthoDB" id="3485410at2759"/>